<name>A0A1M5AQR7_9GAMM</name>
<dbReference type="InterPro" id="IPR014819">
    <property type="entry name" value="PriCT_2"/>
</dbReference>
<organism evidence="3 4">
    <name type="scientific">Thermomonas hydrothermalis</name>
    <dbReference type="NCBI Taxonomy" id="213588"/>
    <lineage>
        <taxon>Bacteria</taxon>
        <taxon>Pseudomonadati</taxon>
        <taxon>Pseudomonadota</taxon>
        <taxon>Gammaproteobacteria</taxon>
        <taxon>Lysobacterales</taxon>
        <taxon>Lysobacteraceae</taxon>
        <taxon>Thermomonas</taxon>
    </lineage>
</organism>
<evidence type="ECO:0000313" key="4">
    <source>
        <dbReference type="Proteomes" id="UP000242857"/>
    </source>
</evidence>
<dbReference type="EMBL" id="FQUK01000060">
    <property type="protein sequence ID" value="SHF32601.1"/>
    <property type="molecule type" value="Genomic_DNA"/>
</dbReference>
<dbReference type="Pfam" id="PF08707">
    <property type="entry name" value="PriCT_2"/>
    <property type="match status" value="1"/>
</dbReference>
<dbReference type="AlphaFoldDB" id="A0A1M5AQR7"/>
<feature type="region of interest" description="Disordered" evidence="1">
    <location>
        <begin position="103"/>
        <end position="151"/>
    </location>
</feature>
<protein>
    <submittedName>
        <fullName evidence="3">Primase C terminal 2 (PriCT-2)</fullName>
    </submittedName>
</protein>
<evidence type="ECO:0000256" key="1">
    <source>
        <dbReference type="SAM" id="MobiDB-lite"/>
    </source>
</evidence>
<proteinExistence type="predicted"/>
<accession>A0A1M5AQR7</accession>
<dbReference type="STRING" id="213588.SAMN02745204_02272"/>
<gene>
    <name evidence="3" type="ORF">SAMN02745204_02272</name>
</gene>
<dbReference type="Proteomes" id="UP000242857">
    <property type="component" value="Unassembled WGS sequence"/>
</dbReference>
<feature type="domain" description="Primase C-terminal 2" evidence="2">
    <location>
        <begin position="11"/>
        <end position="82"/>
    </location>
</feature>
<dbReference type="RefSeq" id="WP_072756642.1">
    <property type="nucleotide sequence ID" value="NZ_FQUK01000060.1"/>
</dbReference>
<evidence type="ECO:0000259" key="2">
    <source>
        <dbReference type="Pfam" id="PF08707"/>
    </source>
</evidence>
<keyword evidence="4" id="KW-1185">Reference proteome</keyword>
<evidence type="ECO:0000313" key="3">
    <source>
        <dbReference type="EMBL" id="SHF32601.1"/>
    </source>
</evidence>
<feature type="compositionally biased region" description="Basic residues" evidence="1">
    <location>
        <begin position="113"/>
        <end position="124"/>
    </location>
</feature>
<reference evidence="4" key="1">
    <citation type="submission" date="2016-11" db="EMBL/GenBank/DDBJ databases">
        <authorList>
            <person name="Varghese N."/>
            <person name="Submissions S."/>
        </authorList>
    </citation>
    <scope>NUCLEOTIDE SEQUENCE [LARGE SCALE GENOMIC DNA]</scope>
    <source>
        <strain evidence="4">DSM 14834</strain>
    </source>
</reference>
<sequence>MSRPNERIFALDALNAISPDCDRDTWVRIAIAAKSADITLPEFDAWSSRGRSYRKKDVEYVWKSINDNSGNSITVSTLYRLALDSGWKPPKEWFDELNEIRGSGNAAQDASKPKPKRTTKRIVRHAPPPAPSPTEMSNKTEEQAEADDQAEQIEKARAKLRAILDAAKPASPDHPYLVRKDVPPNGLLEVDHKAVRSILGYTPSAKAGPLSGRLLIAPLHSGDHVPRSMELIDEQGRKWAMAGLPRRGLAWSSFTAPLSDDTPFCQTYSFLPKQEQS</sequence>
<dbReference type="GO" id="GO:0016817">
    <property type="term" value="F:hydrolase activity, acting on acid anhydrides"/>
    <property type="evidence" value="ECO:0007669"/>
    <property type="project" value="InterPro"/>
</dbReference>